<keyword evidence="6 8" id="KW-0446">Lipid-binding</keyword>
<dbReference type="GO" id="GO:0006744">
    <property type="term" value="P:ubiquinone biosynthetic process"/>
    <property type="evidence" value="ECO:0007669"/>
    <property type="project" value="UniProtKB-UniRule"/>
</dbReference>
<dbReference type="InterPro" id="IPR012762">
    <property type="entry name" value="Ubiq_biosynth_COQ9"/>
</dbReference>
<keyword evidence="4 8" id="KW-0831">Ubiquinone biosynthesis</keyword>
<comment type="caution">
    <text evidence="10">The sequence shown here is derived from an EMBL/GenBank/DDBJ whole genome shotgun (WGS) entry which is preliminary data.</text>
</comment>
<dbReference type="Pfam" id="PF08511">
    <property type="entry name" value="COQ9"/>
    <property type="match status" value="1"/>
</dbReference>
<comment type="function">
    <text evidence="8">Membrane-associated protein that warps the membrane surface to access and bind aromatic isoprenes with high specificity, including ubiquinone (CoQ) isoprene intermediates and presents them directly to Coq7, therefore facilitating the Coq7-mediated hydroxylase step. Participates in the biosynthesis of coenzyme Q, also named ubiquinone, an essential lipid-soluble electron transporter for aerobic cellular respiration.</text>
</comment>
<evidence type="ECO:0000256" key="3">
    <source>
        <dbReference type="ARBA" id="ARBA00010766"/>
    </source>
</evidence>
<gene>
    <name evidence="10" type="ORF">N656DRAFT_784457</name>
</gene>
<keyword evidence="5" id="KW-0809">Transit peptide</keyword>
<comment type="pathway">
    <text evidence="2 8">Cofactor biosynthesis; ubiquinone biosynthesis.</text>
</comment>
<dbReference type="AlphaFoldDB" id="A0AAN6T8H3"/>
<reference evidence="10" key="2">
    <citation type="submission" date="2023-05" db="EMBL/GenBank/DDBJ databases">
        <authorList>
            <consortium name="Lawrence Berkeley National Laboratory"/>
            <person name="Steindorff A."/>
            <person name="Hensen N."/>
            <person name="Bonometti L."/>
            <person name="Westerberg I."/>
            <person name="Brannstrom I.O."/>
            <person name="Guillou S."/>
            <person name="Cros-Aarteil S."/>
            <person name="Calhoun S."/>
            <person name="Haridas S."/>
            <person name="Kuo A."/>
            <person name="Mondo S."/>
            <person name="Pangilinan J."/>
            <person name="Riley R."/>
            <person name="Labutti K."/>
            <person name="Andreopoulos B."/>
            <person name="Lipzen A."/>
            <person name="Chen C."/>
            <person name="Yanf M."/>
            <person name="Daum C."/>
            <person name="Ng V."/>
            <person name="Clum A."/>
            <person name="Ohm R."/>
            <person name="Martin F."/>
            <person name="Silar P."/>
            <person name="Natvig D."/>
            <person name="Lalanne C."/>
            <person name="Gautier V."/>
            <person name="Ament-Velasquez S.L."/>
            <person name="Kruys A."/>
            <person name="Hutchinson M.I."/>
            <person name="Powell A.J."/>
            <person name="Barry K."/>
            <person name="Miller A.N."/>
            <person name="Grigoriev I.V."/>
            <person name="Debuchy R."/>
            <person name="Gladieux P."/>
            <person name="Thoren M.H."/>
            <person name="Johannesson H."/>
        </authorList>
    </citation>
    <scope>NUCLEOTIDE SEQUENCE</scope>
    <source>
        <strain evidence="10">CBS 508.74</strain>
    </source>
</reference>
<feature type="domain" description="COQ9 C-terminal" evidence="9">
    <location>
        <begin position="253"/>
        <end position="323"/>
    </location>
</feature>
<evidence type="ECO:0000256" key="5">
    <source>
        <dbReference type="ARBA" id="ARBA00022946"/>
    </source>
</evidence>
<dbReference type="InterPro" id="IPR013718">
    <property type="entry name" value="COQ9_C"/>
</dbReference>
<dbReference type="GeneID" id="89940300"/>
<dbReference type="RefSeq" id="XP_064665746.1">
    <property type="nucleotide sequence ID" value="XM_064816175.1"/>
</dbReference>
<dbReference type="Proteomes" id="UP001302812">
    <property type="component" value="Unassembled WGS sequence"/>
</dbReference>
<keyword evidence="10" id="KW-0830">Ubiquinone</keyword>
<dbReference type="EMBL" id="MU853365">
    <property type="protein sequence ID" value="KAK4108176.1"/>
    <property type="molecule type" value="Genomic_DNA"/>
</dbReference>
<evidence type="ECO:0000313" key="11">
    <source>
        <dbReference type="Proteomes" id="UP001302812"/>
    </source>
</evidence>
<dbReference type="NCBIfam" id="TIGR02396">
    <property type="entry name" value="diverge_rpsU"/>
    <property type="match status" value="1"/>
</dbReference>
<comment type="similarity">
    <text evidence="3 8">Belongs to the COQ9 family.</text>
</comment>
<reference evidence="10" key="1">
    <citation type="journal article" date="2023" name="Mol. Phylogenet. Evol.">
        <title>Genome-scale phylogeny and comparative genomics of the fungal order Sordariales.</title>
        <authorList>
            <person name="Hensen N."/>
            <person name="Bonometti L."/>
            <person name="Westerberg I."/>
            <person name="Brannstrom I.O."/>
            <person name="Guillou S."/>
            <person name="Cros-Aarteil S."/>
            <person name="Calhoun S."/>
            <person name="Haridas S."/>
            <person name="Kuo A."/>
            <person name="Mondo S."/>
            <person name="Pangilinan J."/>
            <person name="Riley R."/>
            <person name="LaButti K."/>
            <person name="Andreopoulos B."/>
            <person name="Lipzen A."/>
            <person name="Chen C."/>
            <person name="Yan M."/>
            <person name="Daum C."/>
            <person name="Ng V."/>
            <person name="Clum A."/>
            <person name="Steindorff A."/>
            <person name="Ohm R.A."/>
            <person name="Martin F."/>
            <person name="Silar P."/>
            <person name="Natvig D.O."/>
            <person name="Lalanne C."/>
            <person name="Gautier V."/>
            <person name="Ament-Velasquez S.L."/>
            <person name="Kruys A."/>
            <person name="Hutchinson M.I."/>
            <person name="Powell A.J."/>
            <person name="Barry K."/>
            <person name="Miller A.N."/>
            <person name="Grigoriev I.V."/>
            <person name="Debuchy R."/>
            <person name="Gladieux P."/>
            <person name="Hiltunen Thoren M."/>
            <person name="Johannesson H."/>
        </authorList>
    </citation>
    <scope>NUCLEOTIDE SEQUENCE</scope>
    <source>
        <strain evidence="10">CBS 508.74</strain>
    </source>
</reference>
<dbReference type="PANTHER" id="PTHR21427">
    <property type="entry name" value="UBIQUINONE BIOSYNTHESIS PROTEIN COQ9, MITOCHONDRIAL"/>
    <property type="match status" value="1"/>
</dbReference>
<protein>
    <recommendedName>
        <fullName evidence="8">Ubiquinone biosynthesis protein</fullName>
    </recommendedName>
</protein>
<keyword evidence="11" id="KW-1185">Reference proteome</keyword>
<evidence type="ECO:0000256" key="1">
    <source>
        <dbReference type="ARBA" id="ARBA00004173"/>
    </source>
</evidence>
<comment type="subcellular location">
    <subcellularLocation>
        <location evidence="1 8">Mitochondrion</location>
    </subcellularLocation>
</comment>
<evidence type="ECO:0000256" key="4">
    <source>
        <dbReference type="ARBA" id="ARBA00022688"/>
    </source>
</evidence>
<evidence type="ECO:0000256" key="2">
    <source>
        <dbReference type="ARBA" id="ARBA00004749"/>
    </source>
</evidence>
<keyword evidence="7 8" id="KW-0496">Mitochondrion</keyword>
<sequence length="352" mass="37154">MPCPGTLSVLSAGSAATSTATATATSRLVLLLPLRRPGAVFSASRSTIAFPSRETSPFVNRDKPTAIARSITTSTSTTTRFPRRHLPHTHQHHHVVRRQYHSHDHPPPPGPFTPAESALLGAAYTHVAAQGFSREALALGARDAGLLDISPSLLLGGSDGGVFALIWWHLYTQRNALAAKAAALFASEIDGSPGGSKDATAATPSLGGIGGGIRTVSERVEMLAWARLQGNDEAGVVGRLQEALAVMAQPSYVPASLKELALLADEILYLAGDVSVDPSWYTKRASLSAIYAAAELFMTTDQSPGFRETRAFLRRRLNEAAEVGSAVRSAGEWLGFTASAAVNVLRSKGVRI</sequence>
<organism evidence="10 11">
    <name type="scientific">Canariomyces notabilis</name>
    <dbReference type="NCBI Taxonomy" id="2074819"/>
    <lineage>
        <taxon>Eukaryota</taxon>
        <taxon>Fungi</taxon>
        <taxon>Dikarya</taxon>
        <taxon>Ascomycota</taxon>
        <taxon>Pezizomycotina</taxon>
        <taxon>Sordariomycetes</taxon>
        <taxon>Sordariomycetidae</taxon>
        <taxon>Sordariales</taxon>
        <taxon>Chaetomiaceae</taxon>
        <taxon>Canariomyces</taxon>
    </lineage>
</organism>
<evidence type="ECO:0000256" key="8">
    <source>
        <dbReference type="RuleBase" id="RU366063"/>
    </source>
</evidence>
<proteinExistence type="inferred from homology"/>
<dbReference type="GO" id="GO:0008289">
    <property type="term" value="F:lipid binding"/>
    <property type="evidence" value="ECO:0007669"/>
    <property type="project" value="UniProtKB-UniRule"/>
</dbReference>
<evidence type="ECO:0000256" key="6">
    <source>
        <dbReference type="ARBA" id="ARBA00023121"/>
    </source>
</evidence>
<dbReference type="PANTHER" id="PTHR21427:SF19">
    <property type="entry name" value="UBIQUINONE BIOSYNTHESIS PROTEIN COQ9, MITOCHONDRIAL"/>
    <property type="match status" value="1"/>
</dbReference>
<name>A0AAN6T8H3_9PEZI</name>
<evidence type="ECO:0000313" key="10">
    <source>
        <dbReference type="EMBL" id="KAK4108176.1"/>
    </source>
</evidence>
<evidence type="ECO:0000256" key="7">
    <source>
        <dbReference type="ARBA" id="ARBA00023128"/>
    </source>
</evidence>
<evidence type="ECO:0000259" key="9">
    <source>
        <dbReference type="Pfam" id="PF08511"/>
    </source>
</evidence>
<dbReference type="Gene3D" id="1.10.357.10">
    <property type="entry name" value="Tetracycline Repressor, domain 2"/>
    <property type="match status" value="1"/>
</dbReference>
<dbReference type="GO" id="GO:0005743">
    <property type="term" value="C:mitochondrial inner membrane"/>
    <property type="evidence" value="ECO:0007669"/>
    <property type="project" value="TreeGrafter"/>
</dbReference>
<accession>A0AAN6T8H3</accession>